<gene>
    <name evidence="1" type="ORF">GSOID_T00020992001</name>
</gene>
<dbReference type="AlphaFoldDB" id="E4YC31"/>
<name>E4YC31_OIKDI</name>
<organism evidence="1">
    <name type="scientific">Oikopleura dioica</name>
    <name type="common">Tunicate</name>
    <dbReference type="NCBI Taxonomy" id="34765"/>
    <lineage>
        <taxon>Eukaryota</taxon>
        <taxon>Metazoa</taxon>
        <taxon>Chordata</taxon>
        <taxon>Tunicata</taxon>
        <taxon>Appendicularia</taxon>
        <taxon>Copelata</taxon>
        <taxon>Oikopleuridae</taxon>
        <taxon>Oikopleura</taxon>
    </lineage>
</organism>
<accession>E4YC31</accession>
<protein>
    <submittedName>
        <fullName evidence="1">Uncharacterized protein</fullName>
    </submittedName>
</protein>
<dbReference type="Proteomes" id="UP000011014">
    <property type="component" value="Unassembled WGS sequence"/>
</dbReference>
<dbReference type="EMBL" id="FN654395">
    <property type="protein sequence ID" value="CBY33098.1"/>
    <property type="molecule type" value="Genomic_DNA"/>
</dbReference>
<sequence>MMVFPSSPWYKDIVNQLPNGYFREVHVNGLSWTKDARVKYFDENPEEKKLREKLAGIYTLPYIPPPATSGNFITYADLRRLTASEIVSANKLYCGE</sequence>
<evidence type="ECO:0000313" key="1">
    <source>
        <dbReference type="EMBL" id="CBY33098.1"/>
    </source>
</evidence>
<proteinExistence type="predicted"/>
<reference evidence="1" key="1">
    <citation type="journal article" date="2010" name="Science">
        <title>Plasticity of animal genome architecture unmasked by rapid evolution of a pelagic tunicate.</title>
        <authorList>
            <person name="Denoeud F."/>
            <person name="Henriet S."/>
            <person name="Mungpakdee S."/>
            <person name="Aury J.M."/>
            <person name="Da Silva C."/>
            <person name="Brinkmann H."/>
            <person name="Mikhaleva J."/>
            <person name="Olsen L.C."/>
            <person name="Jubin C."/>
            <person name="Canestro C."/>
            <person name="Bouquet J.M."/>
            <person name="Danks G."/>
            <person name="Poulain J."/>
            <person name="Campsteijn C."/>
            <person name="Adamski M."/>
            <person name="Cross I."/>
            <person name="Yadetie F."/>
            <person name="Muffato M."/>
            <person name="Louis A."/>
            <person name="Butcher S."/>
            <person name="Tsagkogeorga G."/>
            <person name="Konrad A."/>
            <person name="Singh S."/>
            <person name="Jensen M.F."/>
            <person name="Cong E.H."/>
            <person name="Eikeseth-Otteraa H."/>
            <person name="Noel B."/>
            <person name="Anthouard V."/>
            <person name="Porcel B.M."/>
            <person name="Kachouri-Lafond R."/>
            <person name="Nishino A."/>
            <person name="Ugolini M."/>
            <person name="Chourrout P."/>
            <person name="Nishida H."/>
            <person name="Aasland R."/>
            <person name="Huzurbazar S."/>
            <person name="Westhof E."/>
            <person name="Delsuc F."/>
            <person name="Lehrach H."/>
            <person name="Reinhardt R."/>
            <person name="Weissenbach J."/>
            <person name="Roy S.W."/>
            <person name="Artiguenave F."/>
            <person name="Postlethwait J.H."/>
            <person name="Manak J.R."/>
            <person name="Thompson E.M."/>
            <person name="Jaillon O."/>
            <person name="Du Pasquier L."/>
            <person name="Boudinot P."/>
            <person name="Liberles D.A."/>
            <person name="Volff J.N."/>
            <person name="Philippe H."/>
            <person name="Lenhard B."/>
            <person name="Roest Crollius H."/>
            <person name="Wincker P."/>
            <person name="Chourrout D."/>
        </authorList>
    </citation>
    <scope>NUCLEOTIDE SEQUENCE [LARGE SCALE GENOMIC DNA]</scope>
</reference>